<evidence type="ECO:0000256" key="5">
    <source>
        <dbReference type="SAM" id="Phobius"/>
    </source>
</evidence>
<feature type="transmembrane region" description="Helical" evidence="5">
    <location>
        <begin position="183"/>
        <end position="201"/>
    </location>
</feature>
<dbReference type="AlphaFoldDB" id="A0A1Y1LD79"/>
<feature type="transmembrane region" description="Helical" evidence="5">
    <location>
        <begin position="307"/>
        <end position="328"/>
    </location>
</feature>
<accession>A0A1Y1LD79</accession>
<dbReference type="InterPro" id="IPR005829">
    <property type="entry name" value="Sugar_transporter_CS"/>
</dbReference>
<feature type="transmembrane region" description="Helical" evidence="5">
    <location>
        <begin position="335"/>
        <end position="357"/>
    </location>
</feature>
<dbReference type="GeneID" id="116170448"/>
<keyword evidence="2 5" id="KW-0812">Transmembrane</keyword>
<dbReference type="KEGG" id="ppyr:116170448"/>
<dbReference type="PANTHER" id="PTHR48021">
    <property type="match status" value="1"/>
</dbReference>
<evidence type="ECO:0000259" key="6">
    <source>
        <dbReference type="PROSITE" id="PS50850"/>
    </source>
</evidence>
<feature type="domain" description="Major facilitator superfamily (MFS) profile" evidence="6">
    <location>
        <begin position="27"/>
        <end position="473"/>
    </location>
</feature>
<dbReference type="GO" id="GO:0022857">
    <property type="term" value="F:transmembrane transporter activity"/>
    <property type="evidence" value="ECO:0007669"/>
    <property type="project" value="InterPro"/>
</dbReference>
<dbReference type="RefSeq" id="XP_031342717.1">
    <property type="nucleotide sequence ID" value="XM_031486857.1"/>
</dbReference>
<dbReference type="InterPro" id="IPR005828">
    <property type="entry name" value="MFS_sugar_transport-like"/>
</dbReference>
<feature type="transmembrane region" description="Helical" evidence="5">
    <location>
        <begin position="382"/>
        <end position="407"/>
    </location>
</feature>
<feature type="transmembrane region" description="Helical" evidence="5">
    <location>
        <begin position="68"/>
        <end position="87"/>
    </location>
</feature>
<dbReference type="PROSITE" id="PS50850">
    <property type="entry name" value="MFS"/>
    <property type="match status" value="1"/>
</dbReference>
<feature type="transmembrane region" description="Helical" evidence="5">
    <location>
        <begin position="448"/>
        <end position="469"/>
    </location>
</feature>
<sequence length="514" mass="57676">MVLQQLSIEKMMFKPKIDQSTLSQVLALSAKNLLIIAFGLNLGIPTILIPGLLEDNKQGLFLVTKDEVSWIGSIFMASVPLGSLFSGVTSNYLGRRRSLQLVAIPFILCWVVLYYSTQIWQVYTALCVLGLFGGLIEAPFAAYVSETTEPGVRGALSTMTNVAVAIGYLIEFLMGAFLHWRKVMLYCTIVPALSFIALTIVPESPHWLIMNNKEEEARKSLAWLRGWTKTENIEGEFVEICKYLDQHGVNKKMGIREKTGFFFKKNFLWPFGLVMFVYFLVYFTGGITLLTYSVNIFKTFEVPIDNYYATLLLGVTQLLGSLCLLSLVRKLGKRVILFFALSTMGLCSLSVACYAYASGIKSIILDDDDSESFFKDQTGYEWIPLAFLVLLCFMFYFGMYIMPWLLISEVFPYETRSTGCGVCSALANVFGFITNKSFLYIIDSMYLFGMYFTYAAISFVGVTVLYFLLPETEGKPLPDITDHFKGISKLSNKVEKKSSAPIKAAIDNNPISIP</sequence>
<feature type="transmembrane region" description="Helical" evidence="5">
    <location>
        <begin position="267"/>
        <end position="287"/>
    </location>
</feature>
<dbReference type="PANTHER" id="PTHR48021:SF39">
    <property type="entry name" value="MAJOR FACILITATOR SUPERFAMILY (MFS) PROFILE DOMAIN-CONTAINING PROTEIN"/>
    <property type="match status" value="1"/>
</dbReference>
<feature type="transmembrane region" description="Helical" evidence="5">
    <location>
        <begin position="122"/>
        <end position="144"/>
    </location>
</feature>
<dbReference type="RefSeq" id="XP_031342718.1">
    <property type="nucleotide sequence ID" value="XM_031486858.1"/>
</dbReference>
<dbReference type="InterPro" id="IPR050549">
    <property type="entry name" value="MFS_Trehalose_Transporter"/>
</dbReference>
<feature type="transmembrane region" description="Helical" evidence="5">
    <location>
        <begin position="156"/>
        <end position="177"/>
    </location>
</feature>
<proteinExistence type="predicted"/>
<dbReference type="InterPro" id="IPR036259">
    <property type="entry name" value="MFS_trans_sf"/>
</dbReference>
<evidence type="ECO:0000256" key="2">
    <source>
        <dbReference type="ARBA" id="ARBA00022692"/>
    </source>
</evidence>
<dbReference type="FunFam" id="1.20.1250.20:FF:000249">
    <property type="entry name" value="facilitated trehalose transporter Tret1"/>
    <property type="match status" value="1"/>
</dbReference>
<dbReference type="EMBL" id="GEZM01063752">
    <property type="protein sequence ID" value="JAV68977.1"/>
    <property type="molecule type" value="Transcribed_RNA"/>
</dbReference>
<organism evidence="7">
    <name type="scientific">Photinus pyralis</name>
    <name type="common">Common eastern firefly</name>
    <name type="synonym">Lampyris pyralis</name>
    <dbReference type="NCBI Taxonomy" id="7054"/>
    <lineage>
        <taxon>Eukaryota</taxon>
        <taxon>Metazoa</taxon>
        <taxon>Ecdysozoa</taxon>
        <taxon>Arthropoda</taxon>
        <taxon>Hexapoda</taxon>
        <taxon>Insecta</taxon>
        <taxon>Pterygota</taxon>
        <taxon>Neoptera</taxon>
        <taxon>Endopterygota</taxon>
        <taxon>Coleoptera</taxon>
        <taxon>Polyphaga</taxon>
        <taxon>Elateriformia</taxon>
        <taxon>Elateroidea</taxon>
        <taxon>Lampyridae</taxon>
        <taxon>Lampyrinae</taxon>
        <taxon>Photinus</taxon>
    </lineage>
</organism>
<dbReference type="SUPFAM" id="SSF103473">
    <property type="entry name" value="MFS general substrate transporter"/>
    <property type="match status" value="1"/>
</dbReference>
<evidence type="ECO:0000256" key="3">
    <source>
        <dbReference type="ARBA" id="ARBA00022989"/>
    </source>
</evidence>
<dbReference type="OrthoDB" id="6133115at2759"/>
<feature type="transmembrane region" description="Helical" evidence="5">
    <location>
        <begin position="99"/>
        <end position="116"/>
    </location>
</feature>
<evidence type="ECO:0000313" key="7">
    <source>
        <dbReference type="EMBL" id="JAV68977.1"/>
    </source>
</evidence>
<dbReference type="PROSITE" id="PS00217">
    <property type="entry name" value="SUGAR_TRANSPORT_2"/>
    <property type="match status" value="1"/>
</dbReference>
<feature type="transmembrane region" description="Helical" evidence="5">
    <location>
        <begin position="419"/>
        <end position="442"/>
    </location>
</feature>
<feature type="transmembrane region" description="Helical" evidence="5">
    <location>
        <begin position="21"/>
        <end position="48"/>
    </location>
</feature>
<dbReference type="Gene3D" id="1.20.1250.20">
    <property type="entry name" value="MFS general substrate transporter like domains"/>
    <property type="match status" value="1"/>
</dbReference>
<dbReference type="InterPro" id="IPR020846">
    <property type="entry name" value="MFS_dom"/>
</dbReference>
<dbReference type="GO" id="GO:0016020">
    <property type="term" value="C:membrane"/>
    <property type="evidence" value="ECO:0007669"/>
    <property type="project" value="UniProtKB-SubCell"/>
</dbReference>
<keyword evidence="4 5" id="KW-0472">Membrane</keyword>
<keyword evidence="3 5" id="KW-1133">Transmembrane helix</keyword>
<evidence type="ECO:0000256" key="4">
    <source>
        <dbReference type="ARBA" id="ARBA00023136"/>
    </source>
</evidence>
<dbReference type="RefSeq" id="XP_031342716.1">
    <property type="nucleotide sequence ID" value="XM_031486856.1"/>
</dbReference>
<reference evidence="7" key="1">
    <citation type="journal article" date="2016" name="Sci. Rep.">
        <title>Molecular characterization of firefly nuptial gifts: a multi-omics approach sheds light on postcopulatory sexual selection.</title>
        <authorList>
            <person name="Al-Wathiqui N."/>
            <person name="Fallon T.R."/>
            <person name="South A."/>
            <person name="Weng J.K."/>
            <person name="Lewis S.M."/>
        </authorList>
    </citation>
    <scope>NUCLEOTIDE SEQUENCE</scope>
</reference>
<protein>
    <recommendedName>
        <fullName evidence="6">Major facilitator superfamily (MFS) profile domain-containing protein</fullName>
    </recommendedName>
</protein>
<dbReference type="Pfam" id="PF00083">
    <property type="entry name" value="Sugar_tr"/>
    <property type="match status" value="1"/>
</dbReference>
<name>A0A1Y1LD79_PHOPY</name>
<evidence type="ECO:0000256" key="1">
    <source>
        <dbReference type="ARBA" id="ARBA00004141"/>
    </source>
</evidence>
<comment type="subcellular location">
    <subcellularLocation>
        <location evidence="1">Membrane</location>
        <topology evidence="1">Multi-pass membrane protein</topology>
    </subcellularLocation>
</comment>